<feature type="domain" description="DUF6671" evidence="1">
    <location>
        <begin position="66"/>
        <end position="279"/>
    </location>
</feature>
<dbReference type="AlphaFoldDB" id="A0A4R8WW89"/>
<organism evidence="2 3">
    <name type="scientific">Cryobacterium algoritolerans</name>
    <dbReference type="NCBI Taxonomy" id="1259184"/>
    <lineage>
        <taxon>Bacteria</taxon>
        <taxon>Bacillati</taxon>
        <taxon>Actinomycetota</taxon>
        <taxon>Actinomycetes</taxon>
        <taxon>Micrococcales</taxon>
        <taxon>Microbacteriaceae</taxon>
        <taxon>Cryobacterium</taxon>
    </lineage>
</organism>
<dbReference type="EMBL" id="SOFP01000010">
    <property type="protein sequence ID" value="TFC19744.1"/>
    <property type="molecule type" value="Genomic_DNA"/>
</dbReference>
<evidence type="ECO:0000313" key="3">
    <source>
        <dbReference type="Proteomes" id="UP000298412"/>
    </source>
</evidence>
<dbReference type="InterPro" id="IPR046612">
    <property type="entry name" value="DUF6671"/>
</dbReference>
<reference evidence="2 3" key="1">
    <citation type="submission" date="2019-03" db="EMBL/GenBank/DDBJ databases">
        <title>Genomics of glacier-inhabiting Cryobacterium strains.</title>
        <authorList>
            <person name="Liu Q."/>
            <person name="Xin Y.-H."/>
        </authorList>
    </citation>
    <scope>NUCLEOTIDE SEQUENCE [LARGE SCALE GENOMIC DNA]</scope>
    <source>
        <strain evidence="2 3">MDT1-3</strain>
    </source>
</reference>
<protein>
    <recommendedName>
        <fullName evidence="1">DUF6671 domain-containing protein</fullName>
    </recommendedName>
</protein>
<evidence type="ECO:0000313" key="2">
    <source>
        <dbReference type="EMBL" id="TFC19744.1"/>
    </source>
</evidence>
<accession>A0A4R8WW89</accession>
<proteinExistence type="predicted"/>
<comment type="caution">
    <text evidence="2">The sequence shown here is derived from an EMBL/GenBank/DDBJ whole genome shotgun (WGS) entry which is preliminary data.</text>
</comment>
<sequence length="279" mass="29669">MITQPYSGALVAFATMHGKERLARQPFLDILGADVVAPPDLDTDQFGTFSGEIARTLSPRAAARTKARLGMQLSGTPYGLSSEGSFNSGLGFLVEHQEVLTFIDETRGLDLVVGSITPSPLPPGRSITSMDEALPYATAVGYPEQGLLIRGGAAGEEVRKNLDTYDVLSDALGELLRLSGGGPVTIAPDYRAHRCPSRAEVIATLAQTMARRLTMTCPLCHAPGFGQVTIERGLRCADCGQPTHVIAADISGCGLCPHTVRIPRPAQHASPRWCDFCNP</sequence>
<dbReference type="Proteomes" id="UP000298412">
    <property type="component" value="Unassembled WGS sequence"/>
</dbReference>
<name>A0A4R8WW89_9MICO</name>
<dbReference type="RefSeq" id="WP_134564939.1">
    <property type="nucleotide sequence ID" value="NZ_SOFP01000010.1"/>
</dbReference>
<gene>
    <name evidence="2" type="ORF">E3O19_01935</name>
</gene>
<dbReference type="Pfam" id="PF20376">
    <property type="entry name" value="DUF6671"/>
    <property type="match status" value="1"/>
</dbReference>
<dbReference type="OrthoDB" id="9793837at2"/>
<evidence type="ECO:0000259" key="1">
    <source>
        <dbReference type="Pfam" id="PF20376"/>
    </source>
</evidence>
<keyword evidence="3" id="KW-1185">Reference proteome</keyword>